<keyword evidence="5" id="KW-0472">Membrane</keyword>
<name>A0ABW4MXH7_9CAUL</name>
<dbReference type="PANTHER" id="PTHR30024">
    <property type="entry name" value="ALIPHATIC SULFONATES-BINDING PROTEIN-RELATED"/>
    <property type="match status" value="1"/>
</dbReference>
<proteinExistence type="predicted"/>
<dbReference type="EMBL" id="JBHUEY010000001">
    <property type="protein sequence ID" value="MFD1782687.1"/>
    <property type="molecule type" value="Genomic_DNA"/>
</dbReference>
<evidence type="ECO:0000256" key="3">
    <source>
        <dbReference type="ARBA" id="ARBA00022475"/>
    </source>
</evidence>
<keyword evidence="2" id="KW-0813">Transport</keyword>
<dbReference type="PANTHER" id="PTHR30024:SF43">
    <property type="entry name" value="BLL4572 PROTEIN"/>
    <property type="match status" value="1"/>
</dbReference>
<keyword evidence="3" id="KW-1003">Cell membrane</keyword>
<evidence type="ECO:0000313" key="6">
    <source>
        <dbReference type="EMBL" id="MFD1782687.1"/>
    </source>
</evidence>
<evidence type="ECO:0000313" key="7">
    <source>
        <dbReference type="Proteomes" id="UP001597237"/>
    </source>
</evidence>
<dbReference type="Proteomes" id="UP001597237">
    <property type="component" value="Unassembled WGS sequence"/>
</dbReference>
<reference evidence="7" key="1">
    <citation type="journal article" date="2019" name="Int. J. Syst. Evol. Microbiol.">
        <title>The Global Catalogue of Microorganisms (GCM) 10K type strain sequencing project: providing services to taxonomists for standard genome sequencing and annotation.</title>
        <authorList>
            <consortium name="The Broad Institute Genomics Platform"/>
            <consortium name="The Broad Institute Genome Sequencing Center for Infectious Disease"/>
            <person name="Wu L."/>
            <person name="Ma J."/>
        </authorList>
    </citation>
    <scope>NUCLEOTIDE SEQUENCE [LARGE SCALE GENOMIC DNA]</scope>
    <source>
        <strain evidence="7">DFY28</strain>
    </source>
</reference>
<evidence type="ECO:0000256" key="2">
    <source>
        <dbReference type="ARBA" id="ARBA00022448"/>
    </source>
</evidence>
<keyword evidence="7" id="KW-1185">Reference proteome</keyword>
<dbReference type="RefSeq" id="WP_377282361.1">
    <property type="nucleotide sequence ID" value="NZ_JBHRSI010000006.1"/>
</dbReference>
<gene>
    <name evidence="6" type="ORF">ACFSC0_04720</name>
</gene>
<evidence type="ECO:0000256" key="5">
    <source>
        <dbReference type="ARBA" id="ARBA00023136"/>
    </source>
</evidence>
<organism evidence="6 7">
    <name type="scientific">Phenylobacterium terrae</name>
    <dbReference type="NCBI Taxonomy" id="2665495"/>
    <lineage>
        <taxon>Bacteria</taxon>
        <taxon>Pseudomonadati</taxon>
        <taxon>Pseudomonadota</taxon>
        <taxon>Alphaproteobacteria</taxon>
        <taxon>Caulobacterales</taxon>
        <taxon>Caulobacteraceae</taxon>
        <taxon>Phenylobacterium</taxon>
    </lineage>
</organism>
<comment type="caution">
    <text evidence="6">The sequence shown here is derived from an EMBL/GenBank/DDBJ whole genome shotgun (WGS) entry which is preliminary data.</text>
</comment>
<dbReference type="Gene3D" id="3.40.190.10">
    <property type="entry name" value="Periplasmic binding protein-like II"/>
    <property type="match status" value="2"/>
</dbReference>
<dbReference type="CDD" id="cd13553">
    <property type="entry name" value="PBP2_NrtA_CpmA_like"/>
    <property type="match status" value="1"/>
</dbReference>
<accession>A0ABW4MXH7</accession>
<evidence type="ECO:0000256" key="1">
    <source>
        <dbReference type="ARBA" id="ARBA00004308"/>
    </source>
</evidence>
<keyword evidence="4" id="KW-0997">Cell inner membrane</keyword>
<dbReference type="Pfam" id="PF13379">
    <property type="entry name" value="NMT1_2"/>
    <property type="match status" value="1"/>
</dbReference>
<evidence type="ECO:0000256" key="4">
    <source>
        <dbReference type="ARBA" id="ARBA00022519"/>
    </source>
</evidence>
<sequence length="412" mass="44862">MSLEQRELRLGFIALNDCAPLVAAQEKGFFEDEGLAVSLSREASWANIRDKVAMGALDGAHMLGPLPLAVNLGVCGEPTRMIAPLSLNLNGSAITVSTALAEAMREVDPQGMAARPRSARPLKKLIEARRARGETPLIFAVVFPFSVHNYQLRYWMAAAGIDPDRDVHVVVVPPARMTARLAVGEIDGYCVGAPWNAASVASGHGEIMIYASEFWRVGPDKVFGLKEAWAKQNPQTLQAVLRALLKAAAWCDLPERRAELAATLARPEYVDAPEEVIARSLVGSPPYAADEPGPDSLDYIIYHRYAASFPWRSHAVWFLTQMRRWGQIGPEVDILAAAEAAYRPDLYRTAAADLGAPAPVVDEKVEGLHAAPWTLDEATAPIPMAPDLFFDQRAFDAAQPDRYVAGFEIGRA</sequence>
<comment type="subcellular location">
    <subcellularLocation>
        <location evidence="1">Endomembrane system</location>
    </subcellularLocation>
</comment>
<dbReference type="InterPro" id="IPR044527">
    <property type="entry name" value="NrtA/CpmA_ABC-bd_dom"/>
</dbReference>
<protein>
    <submittedName>
        <fullName evidence="6">CmpA/NrtA family ABC transporter substrate-binding protein</fullName>
    </submittedName>
</protein>
<dbReference type="SUPFAM" id="SSF53850">
    <property type="entry name" value="Periplasmic binding protein-like II"/>
    <property type="match status" value="1"/>
</dbReference>